<dbReference type="InterPro" id="IPR010730">
    <property type="entry name" value="HET"/>
</dbReference>
<reference evidence="3" key="1">
    <citation type="journal article" date="2023" name="Mol. Phylogenet. Evol.">
        <title>Genome-scale phylogeny and comparative genomics of the fungal order Sordariales.</title>
        <authorList>
            <person name="Hensen N."/>
            <person name="Bonometti L."/>
            <person name="Westerberg I."/>
            <person name="Brannstrom I.O."/>
            <person name="Guillou S."/>
            <person name="Cros-Aarteil S."/>
            <person name="Calhoun S."/>
            <person name="Haridas S."/>
            <person name="Kuo A."/>
            <person name="Mondo S."/>
            <person name="Pangilinan J."/>
            <person name="Riley R."/>
            <person name="LaButti K."/>
            <person name="Andreopoulos B."/>
            <person name="Lipzen A."/>
            <person name="Chen C."/>
            <person name="Yan M."/>
            <person name="Daum C."/>
            <person name="Ng V."/>
            <person name="Clum A."/>
            <person name="Steindorff A."/>
            <person name="Ohm R.A."/>
            <person name="Martin F."/>
            <person name="Silar P."/>
            <person name="Natvig D.O."/>
            <person name="Lalanne C."/>
            <person name="Gautier V."/>
            <person name="Ament-Velasquez S.L."/>
            <person name="Kruys A."/>
            <person name="Hutchinson M.I."/>
            <person name="Powell A.J."/>
            <person name="Barry K."/>
            <person name="Miller A.N."/>
            <person name="Grigoriev I.V."/>
            <person name="Debuchy R."/>
            <person name="Gladieux P."/>
            <person name="Hiltunen Thoren M."/>
            <person name="Johannesson H."/>
        </authorList>
    </citation>
    <scope>NUCLEOTIDE SEQUENCE</scope>
    <source>
        <strain evidence="3">CBS 990.96</strain>
    </source>
</reference>
<dbReference type="AlphaFoldDB" id="A0AAN7BL62"/>
<reference evidence="3" key="2">
    <citation type="submission" date="2023-05" db="EMBL/GenBank/DDBJ databases">
        <authorList>
            <consortium name="Lawrence Berkeley National Laboratory"/>
            <person name="Steindorff A."/>
            <person name="Hensen N."/>
            <person name="Bonometti L."/>
            <person name="Westerberg I."/>
            <person name="Brannstrom I.O."/>
            <person name="Guillou S."/>
            <person name="Cros-Aarteil S."/>
            <person name="Calhoun S."/>
            <person name="Haridas S."/>
            <person name="Kuo A."/>
            <person name="Mondo S."/>
            <person name="Pangilinan J."/>
            <person name="Riley R."/>
            <person name="Labutti K."/>
            <person name="Andreopoulos B."/>
            <person name="Lipzen A."/>
            <person name="Chen C."/>
            <person name="Yanf M."/>
            <person name="Daum C."/>
            <person name="Ng V."/>
            <person name="Clum A."/>
            <person name="Ohm R."/>
            <person name="Martin F."/>
            <person name="Silar P."/>
            <person name="Natvig D."/>
            <person name="Lalanne C."/>
            <person name="Gautier V."/>
            <person name="Ament-Velasquez S.L."/>
            <person name="Kruys A."/>
            <person name="Hutchinson M.I."/>
            <person name="Powell A.J."/>
            <person name="Barry K."/>
            <person name="Miller A.N."/>
            <person name="Grigoriev I.V."/>
            <person name="Debuchy R."/>
            <person name="Gladieux P."/>
            <person name="Thoren M.H."/>
            <person name="Johannesson H."/>
        </authorList>
    </citation>
    <scope>NUCLEOTIDE SEQUENCE</scope>
    <source>
        <strain evidence="3">CBS 990.96</strain>
    </source>
</reference>
<dbReference type="Pfam" id="PF06985">
    <property type="entry name" value="HET"/>
    <property type="match status" value="1"/>
</dbReference>
<dbReference type="Pfam" id="PF26640">
    <property type="entry name" value="DUF8212"/>
    <property type="match status" value="1"/>
</dbReference>
<evidence type="ECO:0000313" key="3">
    <source>
        <dbReference type="EMBL" id="KAK4225299.1"/>
    </source>
</evidence>
<evidence type="ECO:0000313" key="4">
    <source>
        <dbReference type="Proteomes" id="UP001301958"/>
    </source>
</evidence>
<gene>
    <name evidence="3" type="ORF">QBC38DRAFT_483354</name>
</gene>
<keyword evidence="4" id="KW-1185">Reference proteome</keyword>
<feature type="domain" description="DUF8212" evidence="2">
    <location>
        <begin position="246"/>
        <end position="274"/>
    </location>
</feature>
<dbReference type="Proteomes" id="UP001301958">
    <property type="component" value="Unassembled WGS sequence"/>
</dbReference>
<evidence type="ECO:0000259" key="2">
    <source>
        <dbReference type="Pfam" id="PF26640"/>
    </source>
</evidence>
<feature type="domain" description="Heterokaryon incompatibility" evidence="1">
    <location>
        <begin position="24"/>
        <end position="117"/>
    </location>
</feature>
<accession>A0AAN7BL62</accession>
<sequence>MRLINVHTLKLHEFFGSNIPTGEYAILSHTWEEEEVTFQEMQSLGDNPDIRTKKGFSKIESTCKKAKENGIKWAWVDTCCIDKSSSAELSEAINSMFAWYKRSKICYAYLVDVEDDEDGEAQKSNFEKSRWFTRGWTLQELLAPTAVQFFSKSWNYLGTRGSLKIFIETITGIPANILAPIDIAGRSEEGDDCDIPRAHTILAQYSVAQRMSWASNRQTTREEDMAYCLLGIFDIHMPLLYGERSKAFSRLQEEIIKQIDDHSIFAWAVNSKDPAAWSVGPVLARSPADFADCSNIRVRHEEVGEPSVLTKKGLHIHAPVIPHSLPDTTRFHNYGMDSAYTRRGMHPQLFQLVLNCQSNFREDYIVIWILRTDEWSIEALDGGVFLRVMAPGVQTFAGTKHWRVEFNKLAADFSPIYLRTKPPSDSSQPFIGGGFHFHGVPLVFTDTLLSNFTEPLWSRGWCLISSDVTYLGANLGNARWRPSSSSFRDDRQHRRLTSRQFATFVPTPSPGISITHDGWVEELAQQSIIYDLELIGDPSWRHRLSFLCGTVSTPKGKSDSGLICWLKRKELMDSPSPKPSWAQGPPVIYPNGHTGELALLEAKYGKTIIEVMIYRQPTTYDRGIGLASESAQTTPHILFIFSSYSTDSSKRRSMLDDYKSLGRLSTSNRDANWSLSEESLGIRLNPISHSENEVDKIKRDFVGDTTGHGVMFAIEDMLDERRRIMMERENKRRERKSKSSKEDKKDIRQRDDVLEWCRLHVFNYFPNGRKMPKLRYEQRY</sequence>
<organism evidence="3 4">
    <name type="scientific">Podospora fimiseda</name>
    <dbReference type="NCBI Taxonomy" id="252190"/>
    <lineage>
        <taxon>Eukaryota</taxon>
        <taxon>Fungi</taxon>
        <taxon>Dikarya</taxon>
        <taxon>Ascomycota</taxon>
        <taxon>Pezizomycotina</taxon>
        <taxon>Sordariomycetes</taxon>
        <taxon>Sordariomycetidae</taxon>
        <taxon>Sordariales</taxon>
        <taxon>Podosporaceae</taxon>
        <taxon>Podospora</taxon>
    </lineage>
</organism>
<name>A0AAN7BL62_9PEZI</name>
<dbReference type="PANTHER" id="PTHR10622">
    <property type="entry name" value="HET DOMAIN-CONTAINING PROTEIN"/>
    <property type="match status" value="1"/>
</dbReference>
<dbReference type="PANTHER" id="PTHR10622:SF12">
    <property type="entry name" value="HET DOMAIN-CONTAINING PROTEIN"/>
    <property type="match status" value="1"/>
</dbReference>
<proteinExistence type="predicted"/>
<evidence type="ECO:0000259" key="1">
    <source>
        <dbReference type="Pfam" id="PF06985"/>
    </source>
</evidence>
<dbReference type="EMBL" id="MU865370">
    <property type="protein sequence ID" value="KAK4225299.1"/>
    <property type="molecule type" value="Genomic_DNA"/>
</dbReference>
<protein>
    <submittedName>
        <fullName evidence="3">Heterokaryon incompatibility protein-domain-containing protein</fullName>
    </submittedName>
</protein>
<dbReference type="InterPro" id="IPR058525">
    <property type="entry name" value="DUF8212"/>
</dbReference>
<comment type="caution">
    <text evidence="3">The sequence shown here is derived from an EMBL/GenBank/DDBJ whole genome shotgun (WGS) entry which is preliminary data.</text>
</comment>